<dbReference type="EMBL" id="MCGR01000003">
    <property type="protein sequence ID" value="ORY90678.1"/>
    <property type="molecule type" value="Genomic_DNA"/>
</dbReference>
<dbReference type="InterPro" id="IPR004838">
    <property type="entry name" value="NHTrfase_class1_PyrdxlP-BS"/>
</dbReference>
<dbReference type="AlphaFoldDB" id="A0A1Y2G193"/>
<dbReference type="Proteomes" id="UP000193467">
    <property type="component" value="Unassembled WGS sequence"/>
</dbReference>
<gene>
    <name evidence="7" type="ORF">BCR35DRAFT_323495</name>
</gene>
<dbReference type="PANTHER" id="PTHR43807:SF20">
    <property type="entry name" value="FI04487P"/>
    <property type="match status" value="1"/>
</dbReference>
<keyword evidence="8" id="KW-1185">Reference proteome</keyword>
<dbReference type="InParanoid" id="A0A1Y2G193"/>
<dbReference type="GO" id="GO:0016212">
    <property type="term" value="F:kynurenine-oxoglutarate transaminase activity"/>
    <property type="evidence" value="ECO:0007669"/>
    <property type="project" value="TreeGrafter"/>
</dbReference>
<dbReference type="InterPro" id="IPR015422">
    <property type="entry name" value="PyrdxlP-dep_Trfase_small"/>
</dbReference>
<dbReference type="FunFam" id="3.40.640.10:FF:000024">
    <property type="entry name" value="Kynurenine--oxoglutarate transaminase 3"/>
    <property type="match status" value="1"/>
</dbReference>
<evidence type="ECO:0000313" key="8">
    <source>
        <dbReference type="Proteomes" id="UP000193467"/>
    </source>
</evidence>
<keyword evidence="5" id="KW-0663">Pyridoxal phosphate</keyword>
<dbReference type="FunCoup" id="A0A1Y2G193">
    <property type="interactions" value="242"/>
</dbReference>
<comment type="cofactor">
    <cofactor evidence="1">
        <name>pyridoxal 5'-phosphate</name>
        <dbReference type="ChEBI" id="CHEBI:597326"/>
    </cofactor>
</comment>
<evidence type="ECO:0000256" key="2">
    <source>
        <dbReference type="ARBA" id="ARBA00007441"/>
    </source>
</evidence>
<evidence type="ECO:0000256" key="3">
    <source>
        <dbReference type="ARBA" id="ARBA00022576"/>
    </source>
</evidence>
<reference evidence="7 8" key="1">
    <citation type="submission" date="2016-07" db="EMBL/GenBank/DDBJ databases">
        <title>Pervasive Adenine N6-methylation of Active Genes in Fungi.</title>
        <authorList>
            <consortium name="DOE Joint Genome Institute"/>
            <person name="Mondo S.J."/>
            <person name="Dannebaum R.O."/>
            <person name="Kuo R.C."/>
            <person name="Labutti K."/>
            <person name="Haridas S."/>
            <person name="Kuo A."/>
            <person name="Salamov A."/>
            <person name="Ahrendt S.R."/>
            <person name="Lipzen A."/>
            <person name="Sullivan W."/>
            <person name="Andreopoulos W.B."/>
            <person name="Clum A."/>
            <person name="Lindquist E."/>
            <person name="Daum C."/>
            <person name="Ramamoorthy G.K."/>
            <person name="Gryganskyi A."/>
            <person name="Culley D."/>
            <person name="Magnuson J.K."/>
            <person name="James T.Y."/>
            <person name="O'Malley M.A."/>
            <person name="Stajich J.E."/>
            <person name="Spatafora J.W."/>
            <person name="Visel A."/>
            <person name="Grigoriev I.V."/>
        </authorList>
    </citation>
    <scope>NUCLEOTIDE SEQUENCE [LARGE SCALE GENOMIC DNA]</scope>
    <source>
        <strain evidence="7 8">62-1032</strain>
    </source>
</reference>
<dbReference type="InterPro" id="IPR004839">
    <property type="entry name" value="Aminotransferase_I/II_large"/>
</dbReference>
<name>A0A1Y2G193_9BASI</name>
<evidence type="ECO:0000256" key="5">
    <source>
        <dbReference type="ARBA" id="ARBA00022898"/>
    </source>
</evidence>
<sequence length="444" mass="49352">MSNTSALKQANGQHQFGWAISDKIVSETTPGKIDVWSAFSPLAGHVPKDALNLGQGFMSFGPEPWVLEAHNAALQDVMANHYSLPRGRANLRQAVSKYLSESFKLPNGRQLDANTEVQITAGANEGMFAFATAFLQPGDEVILFEPFFDQYIAQVTFNGGTPVFVPIRPPANASTSNVSAKEWKVDLDELRKAITPKTKMIWINTPHNPIGKVFDEEELRGIGKVAEENDLLILSDEVYDCLTFGEEHVRIAALDDFWKRTVTVGSAGKSFAATGWRVGWAVGPPNLLTPLMAAHTRIVFCVNSPAQEAVASGITQALENGFFDRQREEYESRLKVMREGLDQLGLPYTIPDGAYFILINTERLEIPEDFEVPDMIAQRAADWKAAWFVAQTAKVVLIPVTDFYNKAHWSLGEKYIRIAFCKDEDTLRAASERLLALKPYIRAQ</sequence>
<dbReference type="STRING" id="106004.A0A1Y2G193"/>
<dbReference type="InterPro" id="IPR015421">
    <property type="entry name" value="PyrdxlP-dep_Trfase_major"/>
</dbReference>
<evidence type="ECO:0000256" key="4">
    <source>
        <dbReference type="ARBA" id="ARBA00022679"/>
    </source>
</evidence>
<comment type="caution">
    <text evidence="7">The sequence shown here is derived from an EMBL/GenBank/DDBJ whole genome shotgun (WGS) entry which is preliminary data.</text>
</comment>
<dbReference type="OrthoDB" id="2414662at2759"/>
<dbReference type="PROSITE" id="PS00105">
    <property type="entry name" value="AA_TRANSFER_CLASS_1"/>
    <property type="match status" value="1"/>
</dbReference>
<dbReference type="InterPro" id="IPR051326">
    <property type="entry name" value="Kynurenine-oxoglutarate_AT"/>
</dbReference>
<keyword evidence="4 7" id="KW-0808">Transferase</keyword>
<dbReference type="Gene3D" id="3.40.640.10">
    <property type="entry name" value="Type I PLP-dependent aspartate aminotransferase-like (Major domain)"/>
    <property type="match status" value="1"/>
</dbReference>
<protein>
    <submittedName>
        <fullName evidence="7">Pyridoxal phosphate-dependent transferase</fullName>
    </submittedName>
</protein>
<evidence type="ECO:0000313" key="7">
    <source>
        <dbReference type="EMBL" id="ORY90678.1"/>
    </source>
</evidence>
<dbReference type="GO" id="GO:0005739">
    <property type="term" value="C:mitochondrion"/>
    <property type="evidence" value="ECO:0007669"/>
    <property type="project" value="TreeGrafter"/>
</dbReference>
<dbReference type="SUPFAM" id="SSF53383">
    <property type="entry name" value="PLP-dependent transferases"/>
    <property type="match status" value="1"/>
</dbReference>
<organism evidence="7 8">
    <name type="scientific">Leucosporidium creatinivorum</name>
    <dbReference type="NCBI Taxonomy" id="106004"/>
    <lineage>
        <taxon>Eukaryota</taxon>
        <taxon>Fungi</taxon>
        <taxon>Dikarya</taxon>
        <taxon>Basidiomycota</taxon>
        <taxon>Pucciniomycotina</taxon>
        <taxon>Microbotryomycetes</taxon>
        <taxon>Leucosporidiales</taxon>
        <taxon>Leucosporidium</taxon>
    </lineage>
</organism>
<feature type="domain" description="Aminotransferase class I/classII large" evidence="6">
    <location>
        <begin position="49"/>
        <end position="433"/>
    </location>
</feature>
<dbReference type="Gene3D" id="3.90.1150.10">
    <property type="entry name" value="Aspartate Aminotransferase, domain 1"/>
    <property type="match status" value="1"/>
</dbReference>
<dbReference type="PANTHER" id="PTHR43807">
    <property type="entry name" value="FI04487P"/>
    <property type="match status" value="1"/>
</dbReference>
<keyword evidence="3" id="KW-0032">Aminotransferase</keyword>
<dbReference type="InterPro" id="IPR015424">
    <property type="entry name" value="PyrdxlP-dep_Trfase"/>
</dbReference>
<dbReference type="GO" id="GO:0030170">
    <property type="term" value="F:pyridoxal phosphate binding"/>
    <property type="evidence" value="ECO:0007669"/>
    <property type="project" value="InterPro"/>
</dbReference>
<accession>A0A1Y2G193</accession>
<evidence type="ECO:0000259" key="6">
    <source>
        <dbReference type="Pfam" id="PF00155"/>
    </source>
</evidence>
<proteinExistence type="inferred from homology"/>
<comment type="similarity">
    <text evidence="2">Belongs to the class-I pyridoxal-phosphate-dependent aminotransferase family.</text>
</comment>
<dbReference type="Pfam" id="PF00155">
    <property type="entry name" value="Aminotran_1_2"/>
    <property type="match status" value="1"/>
</dbReference>
<evidence type="ECO:0000256" key="1">
    <source>
        <dbReference type="ARBA" id="ARBA00001933"/>
    </source>
</evidence>
<dbReference type="CDD" id="cd00609">
    <property type="entry name" value="AAT_like"/>
    <property type="match status" value="1"/>
</dbReference>